<organism evidence="2 3">
    <name type="scientific">Virgibacillus tibetensis</name>
    <dbReference type="NCBI Taxonomy" id="3042313"/>
    <lineage>
        <taxon>Bacteria</taxon>
        <taxon>Bacillati</taxon>
        <taxon>Bacillota</taxon>
        <taxon>Bacilli</taxon>
        <taxon>Bacillales</taxon>
        <taxon>Bacillaceae</taxon>
        <taxon>Virgibacillus</taxon>
    </lineage>
</organism>
<accession>A0ABU6KHT2</accession>
<evidence type="ECO:0000313" key="3">
    <source>
        <dbReference type="Proteomes" id="UP001335737"/>
    </source>
</evidence>
<gene>
    <name evidence="2" type="ORF">QGM71_14680</name>
</gene>
<dbReference type="EMBL" id="JARZFX010000008">
    <property type="protein sequence ID" value="MEC5424730.1"/>
    <property type="molecule type" value="Genomic_DNA"/>
</dbReference>
<reference evidence="2 3" key="1">
    <citation type="journal article" date="2024" name="Int. J. Syst. Evol. Microbiol.">
        <title>Virgibacillus tibetensis sp. nov., isolated from salt lake on the Tibetan Plateau of China.</title>
        <authorList>
            <person name="Phurbu D."/>
            <person name="Liu Z.-X."/>
            <person name="Wang R."/>
            <person name="Zheng Y.-Y."/>
            <person name="Liu H.-C."/>
            <person name="Zhou Y.-G."/>
            <person name="Yu Y.-J."/>
            <person name="Li A.-H."/>
        </authorList>
    </citation>
    <scope>NUCLEOTIDE SEQUENCE [LARGE SCALE GENOMIC DNA]</scope>
    <source>
        <strain evidence="2 3">C22-A2</strain>
    </source>
</reference>
<dbReference type="Proteomes" id="UP001335737">
    <property type="component" value="Unassembled WGS sequence"/>
</dbReference>
<dbReference type="InterPro" id="IPR058780">
    <property type="entry name" value="YhfM-like_dom"/>
</dbReference>
<evidence type="ECO:0000313" key="2">
    <source>
        <dbReference type="EMBL" id="MEC5424730.1"/>
    </source>
</evidence>
<feature type="domain" description="YhfM-like" evidence="1">
    <location>
        <begin position="167"/>
        <end position="249"/>
    </location>
</feature>
<protein>
    <recommendedName>
        <fullName evidence="1">YhfM-like domain-containing protein</fullName>
    </recommendedName>
</protein>
<proteinExistence type="predicted"/>
<dbReference type="PROSITE" id="PS51257">
    <property type="entry name" value="PROKAR_LIPOPROTEIN"/>
    <property type="match status" value="1"/>
</dbReference>
<comment type="caution">
    <text evidence="2">The sequence shown here is derived from an EMBL/GenBank/DDBJ whole genome shotgun (WGS) entry which is preliminary data.</text>
</comment>
<keyword evidence="3" id="KW-1185">Reference proteome</keyword>
<sequence>MRNIFIFIIFISMLFVSLSACQKEDEKLKGLVIESSSVEFGSLQNPEDRELHFRVQINDYGMESEQEYKVRFIIQDAHISDLIATEKIEVPETYKTQLLRNDEARTIVTGGSKEIKKDFTIDEIRKIIEKDEAVIIELYDKNRTIDREVVTTFAENIKPLVKVNPNAKLEHIKLKETNEIDIFSRAISDSNKEQGISYIAYPEYTFSLAEESYFLWVTENNGRIMNTKDTYTIYSLSDSSLKEVKEVIDKK</sequence>
<dbReference type="RefSeq" id="WP_327608296.1">
    <property type="nucleotide sequence ID" value="NZ_JARZFX010000008.1"/>
</dbReference>
<dbReference type="Pfam" id="PF26353">
    <property type="entry name" value="YhfM"/>
    <property type="match status" value="1"/>
</dbReference>
<name>A0ABU6KHT2_9BACI</name>
<evidence type="ECO:0000259" key="1">
    <source>
        <dbReference type="Pfam" id="PF26353"/>
    </source>
</evidence>